<protein>
    <recommendedName>
        <fullName evidence="3">Uridine kinase</fullName>
    </recommendedName>
</protein>
<evidence type="ECO:0000313" key="1">
    <source>
        <dbReference type="EMBL" id="KRL62523.1"/>
    </source>
</evidence>
<dbReference type="RefSeq" id="WP_307726104.1">
    <property type="nucleotide sequence ID" value="NZ_AZEY01000108.1"/>
</dbReference>
<name>A0A0R1SAV4_9LACO</name>
<evidence type="ECO:0000313" key="2">
    <source>
        <dbReference type="Proteomes" id="UP000052013"/>
    </source>
</evidence>
<organism evidence="1 2">
    <name type="scientific">Lentilactobacillus diolivorans DSM 14421</name>
    <dbReference type="NCBI Taxonomy" id="1423739"/>
    <lineage>
        <taxon>Bacteria</taxon>
        <taxon>Bacillati</taxon>
        <taxon>Bacillota</taxon>
        <taxon>Bacilli</taxon>
        <taxon>Lactobacillales</taxon>
        <taxon>Lactobacillaceae</taxon>
        <taxon>Lentilactobacillus</taxon>
    </lineage>
</organism>
<dbReference type="AlphaFoldDB" id="A0A0R1SAV4"/>
<dbReference type="Gene3D" id="3.40.50.300">
    <property type="entry name" value="P-loop containing nucleotide triphosphate hydrolases"/>
    <property type="match status" value="1"/>
</dbReference>
<gene>
    <name evidence="1" type="ORF">FC85_GL002036</name>
</gene>
<reference evidence="1 2" key="1">
    <citation type="journal article" date="2015" name="Genome Announc.">
        <title>Expanding the biotechnology potential of lactobacilli through comparative genomics of 213 strains and associated genera.</title>
        <authorList>
            <person name="Sun Z."/>
            <person name="Harris H.M."/>
            <person name="McCann A."/>
            <person name="Guo C."/>
            <person name="Argimon S."/>
            <person name="Zhang W."/>
            <person name="Yang X."/>
            <person name="Jeffery I.B."/>
            <person name="Cooney J.C."/>
            <person name="Kagawa T.F."/>
            <person name="Liu W."/>
            <person name="Song Y."/>
            <person name="Salvetti E."/>
            <person name="Wrobel A."/>
            <person name="Rasinkangas P."/>
            <person name="Parkhill J."/>
            <person name="Rea M.C."/>
            <person name="O'Sullivan O."/>
            <person name="Ritari J."/>
            <person name="Douillard F.P."/>
            <person name="Paul Ross R."/>
            <person name="Yang R."/>
            <person name="Briner A.E."/>
            <person name="Felis G.E."/>
            <person name="de Vos W.M."/>
            <person name="Barrangou R."/>
            <person name="Klaenhammer T.R."/>
            <person name="Caufield P.W."/>
            <person name="Cui Y."/>
            <person name="Zhang H."/>
            <person name="O'Toole P.W."/>
        </authorList>
    </citation>
    <scope>NUCLEOTIDE SEQUENCE [LARGE SCALE GENOMIC DNA]</scope>
    <source>
        <strain evidence="1 2">DSM 14421</strain>
    </source>
</reference>
<dbReference type="PATRIC" id="fig|1423739.3.peg.2122"/>
<sequence length="116" mass="13533">MMTDFLSVYGTTPLVLVDFPFGYRHKTLRPYIDKVIYLQIPLDIAFARQIIRDDTHKSTAEIISWAQQYLNSARPYFVENQRYVSENADLILDGTLPLKDKVAKLIKLIQSLQKKR</sequence>
<dbReference type="EMBL" id="AZEY01000108">
    <property type="protein sequence ID" value="KRL62523.1"/>
    <property type="molecule type" value="Genomic_DNA"/>
</dbReference>
<dbReference type="SUPFAM" id="SSF52540">
    <property type="entry name" value="P-loop containing nucleoside triphosphate hydrolases"/>
    <property type="match status" value="1"/>
</dbReference>
<evidence type="ECO:0008006" key="3">
    <source>
        <dbReference type="Google" id="ProtNLM"/>
    </source>
</evidence>
<accession>A0A0R1SAV4</accession>
<proteinExistence type="predicted"/>
<dbReference type="STRING" id="1423739.FC85_GL002036"/>
<dbReference type="Proteomes" id="UP000052013">
    <property type="component" value="Unassembled WGS sequence"/>
</dbReference>
<dbReference type="InterPro" id="IPR027417">
    <property type="entry name" value="P-loop_NTPase"/>
</dbReference>
<comment type="caution">
    <text evidence="1">The sequence shown here is derived from an EMBL/GenBank/DDBJ whole genome shotgun (WGS) entry which is preliminary data.</text>
</comment>